<dbReference type="AlphaFoldDB" id="A0A232ELZ0"/>
<proteinExistence type="predicted"/>
<keyword evidence="1" id="KW-0732">Signal</keyword>
<sequence length="562" mass="65529">MVRTVSLMALLMLSWVPFSQGKNQDSPPYYKLTPLTQNPGIYHEYMGEMNIERVKWKIVVTLDFTKWNDPITWREKQMFKMITTCNDQLTMETLNSLQEYLHIFFAPLLVVPDNSFIPYTHALFKREAPLKFIGWTSRQLFGTMDAGNRDQLNQDVDRLYERTANMSTLLASQTHIVKSNLESLHQKLDDAQRTLHEQHLQFLKLANRTNQLDNFVNRSMTVQTLLKWVYQFDQSLEHSINSYKTLVKTIETATRGYLHPLLFTHEQLQSILKTLNGHTLSWEHNTVTVEMLHAVSKVSVNTVGGKLVLILEFPLSDKARYSQYKIHPLPIPQEIMTNATSYVTLVPQYSHLTVLHDMQNYLLATKEYIDTCRMHRKVIMCQPSLPFNIDNDNSPCEFALLARPTQATLRTCKLAILTTSTPYWEKFRSTDEWLYSVIKRTQMRIMCNDERKAELTINRTGIFTLRGQCYGHTNQNILYGVNVIEANETYLYNPGLKFDLKFSTDSIMKAYKSFNDVPDITKADKQQIRKWSKSEDAITLQQIEDKFTEIAAQKREKYINKI</sequence>
<reference evidence="2 3" key="1">
    <citation type="journal article" date="2017" name="Curr. Biol.">
        <title>The Evolution of Venom by Co-option of Single-Copy Genes.</title>
        <authorList>
            <person name="Martinson E.O."/>
            <person name="Mrinalini"/>
            <person name="Kelkar Y.D."/>
            <person name="Chang C.H."/>
            <person name="Werren J.H."/>
        </authorList>
    </citation>
    <scope>NUCLEOTIDE SEQUENCE [LARGE SCALE GENOMIC DNA]</scope>
    <source>
        <strain evidence="2 3">Alberta</strain>
        <tissue evidence="2">Whole body</tissue>
    </source>
</reference>
<protein>
    <recommendedName>
        <fullName evidence="4">Envelope fusion protein</fullName>
    </recommendedName>
</protein>
<dbReference type="InterPro" id="IPR022048">
    <property type="entry name" value="Envelope_fusion-like"/>
</dbReference>
<feature type="signal peptide" evidence="1">
    <location>
        <begin position="1"/>
        <end position="21"/>
    </location>
</feature>
<comment type="caution">
    <text evidence="2">The sequence shown here is derived from an EMBL/GenBank/DDBJ whole genome shotgun (WGS) entry which is preliminary data.</text>
</comment>
<dbReference type="OrthoDB" id="7697589at2759"/>
<gene>
    <name evidence="2" type="ORF">TSAR_006863</name>
</gene>
<accession>A0A232ELZ0</accession>
<dbReference type="Pfam" id="PF12259">
    <property type="entry name" value="Baculo_F"/>
    <property type="match status" value="1"/>
</dbReference>
<evidence type="ECO:0008006" key="4">
    <source>
        <dbReference type="Google" id="ProtNLM"/>
    </source>
</evidence>
<evidence type="ECO:0000313" key="2">
    <source>
        <dbReference type="EMBL" id="OXU19375.1"/>
    </source>
</evidence>
<organism evidence="2 3">
    <name type="scientific">Trichomalopsis sarcophagae</name>
    <dbReference type="NCBI Taxonomy" id="543379"/>
    <lineage>
        <taxon>Eukaryota</taxon>
        <taxon>Metazoa</taxon>
        <taxon>Ecdysozoa</taxon>
        <taxon>Arthropoda</taxon>
        <taxon>Hexapoda</taxon>
        <taxon>Insecta</taxon>
        <taxon>Pterygota</taxon>
        <taxon>Neoptera</taxon>
        <taxon>Endopterygota</taxon>
        <taxon>Hymenoptera</taxon>
        <taxon>Apocrita</taxon>
        <taxon>Proctotrupomorpha</taxon>
        <taxon>Chalcidoidea</taxon>
        <taxon>Pteromalidae</taxon>
        <taxon>Pteromalinae</taxon>
        <taxon>Trichomalopsis</taxon>
    </lineage>
</organism>
<dbReference type="STRING" id="543379.A0A232ELZ0"/>
<feature type="chain" id="PRO_5012285620" description="Envelope fusion protein" evidence="1">
    <location>
        <begin position="22"/>
        <end position="562"/>
    </location>
</feature>
<evidence type="ECO:0000313" key="3">
    <source>
        <dbReference type="Proteomes" id="UP000215335"/>
    </source>
</evidence>
<evidence type="ECO:0000256" key="1">
    <source>
        <dbReference type="SAM" id="SignalP"/>
    </source>
</evidence>
<name>A0A232ELZ0_9HYME</name>
<keyword evidence="3" id="KW-1185">Reference proteome</keyword>
<dbReference type="EMBL" id="NNAY01003459">
    <property type="protein sequence ID" value="OXU19375.1"/>
    <property type="molecule type" value="Genomic_DNA"/>
</dbReference>
<dbReference type="Proteomes" id="UP000215335">
    <property type="component" value="Unassembled WGS sequence"/>
</dbReference>